<evidence type="ECO:0008006" key="3">
    <source>
        <dbReference type="Google" id="ProtNLM"/>
    </source>
</evidence>
<proteinExistence type="predicted"/>
<dbReference type="Proteomes" id="UP001454036">
    <property type="component" value="Unassembled WGS sequence"/>
</dbReference>
<dbReference type="EMBL" id="BAABME010003371">
    <property type="protein sequence ID" value="GAA0158537.1"/>
    <property type="molecule type" value="Genomic_DNA"/>
</dbReference>
<reference evidence="1 2" key="1">
    <citation type="submission" date="2024-01" db="EMBL/GenBank/DDBJ databases">
        <title>The complete chloroplast genome sequence of Lithospermum erythrorhizon: insights into the phylogenetic relationship among Boraginaceae species and the maternal lineages of purple gromwells.</title>
        <authorList>
            <person name="Okada T."/>
            <person name="Watanabe K."/>
        </authorList>
    </citation>
    <scope>NUCLEOTIDE SEQUENCE [LARGE SCALE GENOMIC DNA]</scope>
</reference>
<evidence type="ECO:0000313" key="1">
    <source>
        <dbReference type="EMBL" id="GAA0158537.1"/>
    </source>
</evidence>
<name>A0AAV3Q5W1_LITER</name>
<comment type="caution">
    <text evidence="1">The sequence shown here is derived from an EMBL/GenBank/DDBJ whole genome shotgun (WGS) entry which is preliminary data.</text>
</comment>
<sequence length="151" mass="17940">MSTYVVPTYVSLVYLIQGLIDIGIRNAKEEWAKVRLLIQFILNHSKLVTSTNYLPGFYFVLREFSIYHVSSYRAPSIWYIFQYWKGNALCVNRMLPDLDMDCWGQVLKICSRQSREVVRMFILRSWYMFKQDVFEPLCQGHRLGMKLHSPL</sequence>
<keyword evidence="2" id="KW-1185">Reference proteome</keyword>
<accession>A0AAV3Q5W1</accession>
<evidence type="ECO:0000313" key="2">
    <source>
        <dbReference type="Proteomes" id="UP001454036"/>
    </source>
</evidence>
<organism evidence="1 2">
    <name type="scientific">Lithospermum erythrorhizon</name>
    <name type="common">Purple gromwell</name>
    <name type="synonym">Lithospermum officinale var. erythrorhizon</name>
    <dbReference type="NCBI Taxonomy" id="34254"/>
    <lineage>
        <taxon>Eukaryota</taxon>
        <taxon>Viridiplantae</taxon>
        <taxon>Streptophyta</taxon>
        <taxon>Embryophyta</taxon>
        <taxon>Tracheophyta</taxon>
        <taxon>Spermatophyta</taxon>
        <taxon>Magnoliopsida</taxon>
        <taxon>eudicotyledons</taxon>
        <taxon>Gunneridae</taxon>
        <taxon>Pentapetalae</taxon>
        <taxon>asterids</taxon>
        <taxon>lamiids</taxon>
        <taxon>Boraginales</taxon>
        <taxon>Boraginaceae</taxon>
        <taxon>Boraginoideae</taxon>
        <taxon>Lithospermeae</taxon>
        <taxon>Lithospermum</taxon>
    </lineage>
</organism>
<dbReference type="AlphaFoldDB" id="A0AAV3Q5W1"/>
<gene>
    <name evidence="1" type="ORF">LIER_15535</name>
</gene>
<protein>
    <recommendedName>
        <fullName evidence="3">Maturase K</fullName>
    </recommendedName>
</protein>